<dbReference type="AlphaFoldDB" id="A0A0C2GSB9"/>
<sequence>MATTSAHHDDEGKLVEARLTLNMKEPRRKTSEDTYVMEVVEVAHSWLYAALLIETYYINDNDVTVAFQTHIDDCDCFNFGDPHVIICALGTDDKSNALYRIDAVRNKVESQEWTCPVILLAYHNANAGSVPYDVMRELKALSRNPRIFRCMEATALGRNLLRHCLAIALLAARPFLAEIRAEKDVCIDDGSEKQRVKPRRPQSEERSPNLLHRKPSFRKSCRIQ</sequence>
<dbReference type="OrthoDB" id="5774568at2759"/>
<gene>
    <name evidence="2" type="ORF">ANCDUO_07822</name>
</gene>
<organism evidence="2 3">
    <name type="scientific">Ancylostoma duodenale</name>
    <dbReference type="NCBI Taxonomy" id="51022"/>
    <lineage>
        <taxon>Eukaryota</taxon>
        <taxon>Metazoa</taxon>
        <taxon>Ecdysozoa</taxon>
        <taxon>Nematoda</taxon>
        <taxon>Chromadorea</taxon>
        <taxon>Rhabditida</taxon>
        <taxon>Rhabditina</taxon>
        <taxon>Rhabditomorpha</taxon>
        <taxon>Strongyloidea</taxon>
        <taxon>Ancylostomatidae</taxon>
        <taxon>Ancylostomatinae</taxon>
        <taxon>Ancylostoma</taxon>
    </lineage>
</organism>
<name>A0A0C2GSB9_9BILA</name>
<evidence type="ECO:0000313" key="2">
    <source>
        <dbReference type="EMBL" id="KIH61899.1"/>
    </source>
</evidence>
<accession>A0A0C2GSB9</accession>
<dbReference type="EMBL" id="KN729744">
    <property type="protein sequence ID" value="KIH61899.1"/>
    <property type="molecule type" value="Genomic_DNA"/>
</dbReference>
<evidence type="ECO:0000313" key="3">
    <source>
        <dbReference type="Proteomes" id="UP000054047"/>
    </source>
</evidence>
<feature type="compositionally biased region" description="Basic residues" evidence="1">
    <location>
        <begin position="211"/>
        <end position="224"/>
    </location>
</feature>
<feature type="compositionally biased region" description="Basic and acidic residues" evidence="1">
    <location>
        <begin position="191"/>
        <end position="207"/>
    </location>
</feature>
<evidence type="ECO:0000256" key="1">
    <source>
        <dbReference type="SAM" id="MobiDB-lite"/>
    </source>
</evidence>
<feature type="region of interest" description="Disordered" evidence="1">
    <location>
        <begin position="191"/>
        <end position="224"/>
    </location>
</feature>
<keyword evidence="3" id="KW-1185">Reference proteome</keyword>
<reference evidence="2 3" key="1">
    <citation type="submission" date="2013-12" db="EMBL/GenBank/DDBJ databases">
        <title>Draft genome of the parsitic nematode Ancylostoma duodenale.</title>
        <authorList>
            <person name="Mitreva M."/>
        </authorList>
    </citation>
    <scope>NUCLEOTIDE SEQUENCE [LARGE SCALE GENOMIC DNA]</scope>
    <source>
        <strain evidence="2 3">Zhejiang</strain>
    </source>
</reference>
<protein>
    <submittedName>
        <fullName evidence="2">Uncharacterized protein</fullName>
    </submittedName>
</protein>
<dbReference type="Proteomes" id="UP000054047">
    <property type="component" value="Unassembled WGS sequence"/>
</dbReference>
<proteinExistence type="predicted"/>